<dbReference type="Gene3D" id="3.30.200.20">
    <property type="entry name" value="Phosphorylase Kinase, domain 1"/>
    <property type="match status" value="1"/>
</dbReference>
<name>A0A2H3C706_9AGAR</name>
<evidence type="ECO:0000259" key="1">
    <source>
        <dbReference type="PROSITE" id="PS50011"/>
    </source>
</evidence>
<organism evidence="2 3">
    <name type="scientific">Armillaria solidipes</name>
    <dbReference type="NCBI Taxonomy" id="1076256"/>
    <lineage>
        <taxon>Eukaryota</taxon>
        <taxon>Fungi</taxon>
        <taxon>Dikarya</taxon>
        <taxon>Basidiomycota</taxon>
        <taxon>Agaricomycotina</taxon>
        <taxon>Agaricomycetes</taxon>
        <taxon>Agaricomycetidae</taxon>
        <taxon>Agaricales</taxon>
        <taxon>Marasmiineae</taxon>
        <taxon>Physalacriaceae</taxon>
        <taxon>Armillaria</taxon>
    </lineage>
</organism>
<evidence type="ECO:0000313" key="2">
    <source>
        <dbReference type="EMBL" id="PBK75022.1"/>
    </source>
</evidence>
<dbReference type="InterPro" id="IPR011009">
    <property type="entry name" value="Kinase-like_dom_sf"/>
</dbReference>
<dbReference type="Pfam" id="PF00069">
    <property type="entry name" value="Pkinase"/>
    <property type="match status" value="1"/>
</dbReference>
<evidence type="ECO:0000313" key="3">
    <source>
        <dbReference type="Proteomes" id="UP000218334"/>
    </source>
</evidence>
<dbReference type="GO" id="GO:0005524">
    <property type="term" value="F:ATP binding"/>
    <property type="evidence" value="ECO:0007669"/>
    <property type="project" value="InterPro"/>
</dbReference>
<dbReference type="InterPro" id="IPR000719">
    <property type="entry name" value="Prot_kinase_dom"/>
</dbReference>
<dbReference type="SUPFAM" id="SSF56112">
    <property type="entry name" value="Protein kinase-like (PK-like)"/>
    <property type="match status" value="1"/>
</dbReference>
<dbReference type="GO" id="GO:0004672">
    <property type="term" value="F:protein kinase activity"/>
    <property type="evidence" value="ECO:0007669"/>
    <property type="project" value="InterPro"/>
</dbReference>
<proteinExistence type="predicted"/>
<dbReference type="PROSITE" id="PS50011">
    <property type="entry name" value="PROTEIN_KINASE_DOM"/>
    <property type="match status" value="1"/>
</dbReference>
<dbReference type="EMBL" id="KZ293418">
    <property type="protein sequence ID" value="PBK75022.1"/>
    <property type="molecule type" value="Genomic_DNA"/>
</dbReference>
<keyword evidence="3" id="KW-1185">Reference proteome</keyword>
<accession>A0A2H3C706</accession>
<feature type="domain" description="Protein kinase" evidence="1">
    <location>
        <begin position="59"/>
        <end position="358"/>
    </location>
</feature>
<protein>
    <recommendedName>
        <fullName evidence="1">Protein kinase domain-containing protein</fullName>
    </recommendedName>
</protein>
<sequence>MGSESSDTGEQRRIGPATLLHGETFWHKHATWLKECGYELRPRFLPGCVPSWTVTKKEPYECEDSSSGMRSYAFMDAKDTSTGQIVAMKLIMQENEPNELEIATFLTSEEKFSDRRNHCVPILRLLPVPNEEGHVIIVMPYLRPWYDPKFKTIGEGVHFFREMFEGLQFIHHNRVVHYDGGFTDIMMDATSMFGPDSFHPDQMDLKYDFSSRARYRSRTERPPKYYYIDFGLSILFKPNELPATRTPKHDPFAVDIYYLGNAFRAFLPRGVGADYKLSEKALPAMTEPDPTKQIKIDEAVEKFAQVEKSLSAMTLRSRVVYNTDFTIFRPFKAVGRHWVWTLGLTVRGIPATPKLVPQ</sequence>
<reference evidence="3" key="1">
    <citation type="journal article" date="2017" name="Nat. Ecol. Evol.">
        <title>Genome expansion and lineage-specific genetic innovations in the forest pathogenic fungi Armillaria.</title>
        <authorList>
            <person name="Sipos G."/>
            <person name="Prasanna A.N."/>
            <person name="Walter M.C."/>
            <person name="O'Connor E."/>
            <person name="Balint B."/>
            <person name="Krizsan K."/>
            <person name="Kiss B."/>
            <person name="Hess J."/>
            <person name="Varga T."/>
            <person name="Slot J."/>
            <person name="Riley R."/>
            <person name="Boka B."/>
            <person name="Rigling D."/>
            <person name="Barry K."/>
            <person name="Lee J."/>
            <person name="Mihaltcheva S."/>
            <person name="LaButti K."/>
            <person name="Lipzen A."/>
            <person name="Waldron R."/>
            <person name="Moloney N.M."/>
            <person name="Sperisen C."/>
            <person name="Kredics L."/>
            <person name="Vagvoelgyi C."/>
            <person name="Patrignani A."/>
            <person name="Fitzpatrick D."/>
            <person name="Nagy I."/>
            <person name="Doyle S."/>
            <person name="Anderson J.B."/>
            <person name="Grigoriev I.V."/>
            <person name="Gueldener U."/>
            <person name="Muensterkoetter M."/>
            <person name="Nagy L.G."/>
        </authorList>
    </citation>
    <scope>NUCLEOTIDE SEQUENCE [LARGE SCALE GENOMIC DNA]</scope>
    <source>
        <strain evidence="3">28-4</strain>
    </source>
</reference>
<gene>
    <name evidence="2" type="ORF">ARMSODRAFT_1080674</name>
</gene>
<dbReference type="Gene3D" id="1.10.510.10">
    <property type="entry name" value="Transferase(Phosphotransferase) domain 1"/>
    <property type="match status" value="1"/>
</dbReference>
<dbReference type="STRING" id="1076256.A0A2H3C706"/>
<dbReference type="Proteomes" id="UP000218334">
    <property type="component" value="Unassembled WGS sequence"/>
</dbReference>
<dbReference type="AlphaFoldDB" id="A0A2H3C706"/>